<dbReference type="CDD" id="cd22157">
    <property type="entry name" value="F-box_AtFBW1-like"/>
    <property type="match status" value="1"/>
</dbReference>
<dbReference type="SMART" id="SM00256">
    <property type="entry name" value="FBOX"/>
    <property type="match status" value="1"/>
</dbReference>
<dbReference type="PANTHER" id="PTHR31672">
    <property type="entry name" value="BNACNNG10540D PROTEIN"/>
    <property type="match status" value="1"/>
</dbReference>
<dbReference type="NCBIfam" id="TIGR01640">
    <property type="entry name" value="F_box_assoc_1"/>
    <property type="match status" value="1"/>
</dbReference>
<comment type="caution">
    <text evidence="2">The sequence shown here is derived from an EMBL/GenBank/DDBJ whole genome shotgun (WGS) entry which is preliminary data.</text>
</comment>
<dbReference type="InterPro" id="IPR036047">
    <property type="entry name" value="F-box-like_dom_sf"/>
</dbReference>
<dbReference type="SUPFAM" id="SSF81383">
    <property type="entry name" value="F-box domain"/>
    <property type="match status" value="1"/>
</dbReference>
<sequence length="228" mass="26423">MEKVAVAKTGPSLNEDVVIIILSKLPVKSLIRFKCVCKSWYSLIQSPFFITTHLNSNKVHHRDYLGLLMNDGVITSRQYLISFFSYNPIKFDMMKFSSKLILPFKCPRIIGSCNGLLCMVTETFEYYVLNPATREFKTLEQHEHWENLCYGFGFDPKANDYKLVRFTVGKTEVLTLKSNSWRPIIVMSDEDHSTSVMKGVRLVEYWSKAVLNNALHWVGESSVRKRKY</sequence>
<dbReference type="EMBL" id="JXTB01000192">
    <property type="protein sequence ID" value="PON54620.1"/>
    <property type="molecule type" value="Genomic_DNA"/>
</dbReference>
<dbReference type="Pfam" id="PF08268">
    <property type="entry name" value="FBA_3"/>
    <property type="match status" value="1"/>
</dbReference>
<feature type="domain" description="F-box" evidence="1">
    <location>
        <begin position="13"/>
        <end position="52"/>
    </location>
</feature>
<dbReference type="STRING" id="3476.A0A2P5C0P6"/>
<name>A0A2P5C0P6_PARAD</name>
<dbReference type="InterPro" id="IPR017451">
    <property type="entry name" value="F-box-assoc_interact_dom"/>
</dbReference>
<dbReference type="InterPro" id="IPR001810">
    <property type="entry name" value="F-box_dom"/>
</dbReference>
<dbReference type="AlphaFoldDB" id="A0A2P5C0P6"/>
<proteinExistence type="predicted"/>
<evidence type="ECO:0000259" key="1">
    <source>
        <dbReference type="SMART" id="SM00256"/>
    </source>
</evidence>
<dbReference type="InterPro" id="IPR013187">
    <property type="entry name" value="F-box-assoc_dom_typ3"/>
</dbReference>
<reference evidence="3" key="1">
    <citation type="submission" date="2016-06" db="EMBL/GenBank/DDBJ databases">
        <title>Parallel loss of symbiosis genes in relatives of nitrogen-fixing non-legume Parasponia.</title>
        <authorList>
            <person name="Van Velzen R."/>
            <person name="Holmer R."/>
            <person name="Bu F."/>
            <person name="Rutten L."/>
            <person name="Van Zeijl A."/>
            <person name="Liu W."/>
            <person name="Santuari L."/>
            <person name="Cao Q."/>
            <person name="Sharma T."/>
            <person name="Shen D."/>
            <person name="Roswanjaya Y."/>
            <person name="Wardhani T."/>
            <person name="Kalhor M.S."/>
            <person name="Jansen J."/>
            <person name="Van den Hoogen J."/>
            <person name="Gungor B."/>
            <person name="Hartog M."/>
            <person name="Hontelez J."/>
            <person name="Verver J."/>
            <person name="Yang W.-C."/>
            <person name="Schijlen E."/>
            <person name="Repin R."/>
            <person name="Schilthuizen M."/>
            <person name="Schranz E."/>
            <person name="Heidstra R."/>
            <person name="Miyata K."/>
            <person name="Fedorova E."/>
            <person name="Kohlen W."/>
            <person name="Bisseling T."/>
            <person name="Smit S."/>
            <person name="Geurts R."/>
        </authorList>
    </citation>
    <scope>NUCLEOTIDE SEQUENCE [LARGE SCALE GENOMIC DNA]</scope>
    <source>
        <strain evidence="3">cv. WU1-14</strain>
    </source>
</reference>
<dbReference type="PANTHER" id="PTHR31672:SF13">
    <property type="entry name" value="F-BOX PROTEIN CPR30-LIKE"/>
    <property type="match status" value="1"/>
</dbReference>
<dbReference type="InterPro" id="IPR050796">
    <property type="entry name" value="SCF_F-box_component"/>
</dbReference>
<gene>
    <name evidence="2" type="ORF">PanWU01x14_193610</name>
</gene>
<protein>
    <submittedName>
        <fullName evidence="2">F-box domain containing protein</fullName>
    </submittedName>
</protein>
<keyword evidence="3" id="KW-1185">Reference proteome</keyword>
<organism evidence="2 3">
    <name type="scientific">Parasponia andersonii</name>
    <name type="common">Sponia andersonii</name>
    <dbReference type="NCBI Taxonomy" id="3476"/>
    <lineage>
        <taxon>Eukaryota</taxon>
        <taxon>Viridiplantae</taxon>
        <taxon>Streptophyta</taxon>
        <taxon>Embryophyta</taxon>
        <taxon>Tracheophyta</taxon>
        <taxon>Spermatophyta</taxon>
        <taxon>Magnoliopsida</taxon>
        <taxon>eudicotyledons</taxon>
        <taxon>Gunneridae</taxon>
        <taxon>Pentapetalae</taxon>
        <taxon>rosids</taxon>
        <taxon>fabids</taxon>
        <taxon>Rosales</taxon>
        <taxon>Cannabaceae</taxon>
        <taxon>Parasponia</taxon>
    </lineage>
</organism>
<accession>A0A2P5C0P6</accession>
<dbReference type="Gene3D" id="1.20.1280.50">
    <property type="match status" value="1"/>
</dbReference>
<evidence type="ECO:0000313" key="2">
    <source>
        <dbReference type="EMBL" id="PON54620.1"/>
    </source>
</evidence>
<dbReference type="Pfam" id="PF00646">
    <property type="entry name" value="F-box"/>
    <property type="match status" value="1"/>
</dbReference>
<dbReference type="OrthoDB" id="591557at2759"/>
<dbReference type="Proteomes" id="UP000237105">
    <property type="component" value="Unassembled WGS sequence"/>
</dbReference>
<evidence type="ECO:0000313" key="3">
    <source>
        <dbReference type="Proteomes" id="UP000237105"/>
    </source>
</evidence>